<dbReference type="RefSeq" id="WP_233394865.1">
    <property type="nucleotide sequence ID" value="NZ_JAJTWT010000016.1"/>
</dbReference>
<evidence type="ECO:0000313" key="3">
    <source>
        <dbReference type="Proteomes" id="UP001201463"/>
    </source>
</evidence>
<protein>
    <submittedName>
        <fullName evidence="2">GNAT family N-acetyltransferase</fullName>
    </submittedName>
</protein>
<accession>A0ABS8XKY3</accession>
<evidence type="ECO:0000313" key="2">
    <source>
        <dbReference type="EMBL" id="MCE4540350.1"/>
    </source>
</evidence>
<dbReference type="Pfam" id="PF13302">
    <property type="entry name" value="Acetyltransf_3"/>
    <property type="match status" value="1"/>
</dbReference>
<dbReference type="PANTHER" id="PTHR43792">
    <property type="entry name" value="GNAT FAMILY, PUTATIVE (AFU_ORTHOLOGUE AFUA_3G00765)-RELATED-RELATED"/>
    <property type="match status" value="1"/>
</dbReference>
<dbReference type="PANTHER" id="PTHR43792:SF1">
    <property type="entry name" value="N-ACETYLTRANSFERASE DOMAIN-CONTAINING PROTEIN"/>
    <property type="match status" value="1"/>
</dbReference>
<dbReference type="SUPFAM" id="SSF55729">
    <property type="entry name" value="Acyl-CoA N-acyltransferases (Nat)"/>
    <property type="match status" value="1"/>
</dbReference>
<name>A0ABS8XKY3_9BURK</name>
<dbReference type="EMBL" id="JAJTWT010000016">
    <property type="protein sequence ID" value="MCE4540350.1"/>
    <property type="molecule type" value="Genomic_DNA"/>
</dbReference>
<dbReference type="Proteomes" id="UP001201463">
    <property type="component" value="Unassembled WGS sequence"/>
</dbReference>
<proteinExistence type="predicted"/>
<evidence type="ECO:0000259" key="1">
    <source>
        <dbReference type="PROSITE" id="PS51186"/>
    </source>
</evidence>
<keyword evidence="3" id="KW-1185">Reference proteome</keyword>
<reference evidence="2 3" key="1">
    <citation type="submission" date="2021-12" db="EMBL/GenBank/DDBJ databases">
        <title>Genome seq of p7.</title>
        <authorList>
            <person name="Seo T."/>
        </authorList>
    </citation>
    <scope>NUCLEOTIDE SEQUENCE [LARGE SCALE GENOMIC DNA]</scope>
    <source>
        <strain evidence="2 3">P7</strain>
    </source>
</reference>
<dbReference type="PROSITE" id="PS51186">
    <property type="entry name" value="GNAT"/>
    <property type="match status" value="1"/>
</dbReference>
<dbReference type="InterPro" id="IPR000182">
    <property type="entry name" value="GNAT_dom"/>
</dbReference>
<sequence>MPVLQPPRLRLEPLDDRHFEGLHRLNRDPVVMRYITGRPDTLQDTQSMIDRVKARWAEFGYSWWGFIRREDGELIGSGCIQHLNRDPEGPLETGWRLRQDAWGQGYASEAARHMVGWAFETLKPELVCAVCQPPNVASATVMERLGMRYVGLGRWYDMECKRYDITADDWPASPGHAAWCADLAG</sequence>
<dbReference type="InterPro" id="IPR016181">
    <property type="entry name" value="Acyl_CoA_acyltransferase"/>
</dbReference>
<comment type="caution">
    <text evidence="2">The sequence shown here is derived from an EMBL/GenBank/DDBJ whole genome shotgun (WGS) entry which is preliminary data.</text>
</comment>
<organism evidence="2 3">
    <name type="scientific">Pelomonas caseinilytica</name>
    <dbReference type="NCBI Taxonomy" id="2906763"/>
    <lineage>
        <taxon>Bacteria</taxon>
        <taxon>Pseudomonadati</taxon>
        <taxon>Pseudomonadota</taxon>
        <taxon>Betaproteobacteria</taxon>
        <taxon>Burkholderiales</taxon>
        <taxon>Sphaerotilaceae</taxon>
        <taxon>Roseateles</taxon>
    </lineage>
</organism>
<feature type="domain" description="N-acetyltransferase" evidence="1">
    <location>
        <begin position="9"/>
        <end position="163"/>
    </location>
</feature>
<gene>
    <name evidence="2" type="ORF">LXT12_24165</name>
</gene>
<dbReference type="InterPro" id="IPR051531">
    <property type="entry name" value="N-acetyltransferase"/>
</dbReference>
<dbReference type="Gene3D" id="3.40.630.30">
    <property type="match status" value="1"/>
</dbReference>